<keyword evidence="7 8" id="KW-0472">Membrane</keyword>
<dbReference type="SUPFAM" id="SSF103473">
    <property type="entry name" value="MFS general substrate transporter"/>
    <property type="match status" value="1"/>
</dbReference>
<dbReference type="InterPro" id="IPR011701">
    <property type="entry name" value="MFS"/>
</dbReference>
<dbReference type="InterPro" id="IPR020846">
    <property type="entry name" value="MFS_dom"/>
</dbReference>
<name>A0A917FHU4_9HYPH</name>
<dbReference type="AlphaFoldDB" id="A0A917FHU4"/>
<dbReference type="InterPro" id="IPR051084">
    <property type="entry name" value="H+-coupled_symporters"/>
</dbReference>
<feature type="transmembrane region" description="Helical" evidence="8">
    <location>
        <begin position="167"/>
        <end position="190"/>
    </location>
</feature>
<evidence type="ECO:0000256" key="6">
    <source>
        <dbReference type="ARBA" id="ARBA00022989"/>
    </source>
</evidence>
<evidence type="ECO:0000256" key="8">
    <source>
        <dbReference type="SAM" id="Phobius"/>
    </source>
</evidence>
<dbReference type="Gene3D" id="1.20.1250.20">
    <property type="entry name" value="MFS general substrate transporter like domains"/>
    <property type="match status" value="2"/>
</dbReference>
<feature type="domain" description="Major facilitator superfamily (MFS) profile" evidence="9">
    <location>
        <begin position="29"/>
        <end position="436"/>
    </location>
</feature>
<dbReference type="PROSITE" id="PS50850">
    <property type="entry name" value="MFS"/>
    <property type="match status" value="1"/>
</dbReference>
<dbReference type="InterPro" id="IPR036259">
    <property type="entry name" value="MFS_trans_sf"/>
</dbReference>
<feature type="transmembrane region" description="Helical" evidence="8">
    <location>
        <begin position="414"/>
        <end position="433"/>
    </location>
</feature>
<dbReference type="RefSeq" id="WP_188582853.1">
    <property type="nucleotide sequence ID" value="NZ_BMCT01000008.1"/>
</dbReference>
<keyword evidence="4 8" id="KW-0812">Transmembrane</keyword>
<feature type="transmembrane region" description="Helical" evidence="8">
    <location>
        <begin position="256"/>
        <end position="278"/>
    </location>
</feature>
<evidence type="ECO:0000313" key="11">
    <source>
        <dbReference type="Proteomes" id="UP000606044"/>
    </source>
</evidence>
<proteinExistence type="predicted"/>
<feature type="transmembrane region" description="Helical" evidence="8">
    <location>
        <begin position="202"/>
        <end position="221"/>
    </location>
</feature>
<organism evidence="10 11">
    <name type="scientific">Azorhizobium oxalatiphilum</name>
    <dbReference type="NCBI Taxonomy" id="980631"/>
    <lineage>
        <taxon>Bacteria</taxon>
        <taxon>Pseudomonadati</taxon>
        <taxon>Pseudomonadota</taxon>
        <taxon>Alphaproteobacteria</taxon>
        <taxon>Hyphomicrobiales</taxon>
        <taxon>Xanthobacteraceae</taxon>
        <taxon>Azorhizobium</taxon>
    </lineage>
</organism>
<feature type="transmembrane region" description="Helical" evidence="8">
    <location>
        <begin position="103"/>
        <end position="123"/>
    </location>
</feature>
<feature type="transmembrane region" description="Helical" evidence="8">
    <location>
        <begin position="348"/>
        <end position="369"/>
    </location>
</feature>
<dbReference type="GO" id="GO:0005886">
    <property type="term" value="C:plasma membrane"/>
    <property type="evidence" value="ECO:0007669"/>
    <property type="project" value="UniProtKB-SubCell"/>
</dbReference>
<accession>A0A917FHU4</accession>
<dbReference type="EMBL" id="BMCT01000008">
    <property type="protein sequence ID" value="GGF80032.1"/>
    <property type="molecule type" value="Genomic_DNA"/>
</dbReference>
<evidence type="ECO:0000313" key="10">
    <source>
        <dbReference type="EMBL" id="GGF80032.1"/>
    </source>
</evidence>
<feature type="transmembrane region" description="Helical" evidence="8">
    <location>
        <begin position="70"/>
        <end position="91"/>
    </location>
</feature>
<dbReference type="Pfam" id="PF07690">
    <property type="entry name" value="MFS_1"/>
    <property type="match status" value="1"/>
</dbReference>
<evidence type="ECO:0000256" key="1">
    <source>
        <dbReference type="ARBA" id="ARBA00004651"/>
    </source>
</evidence>
<feature type="transmembrane region" description="Helical" evidence="8">
    <location>
        <begin position="129"/>
        <end position="155"/>
    </location>
</feature>
<gene>
    <name evidence="10" type="ORF">GCM10007301_45220</name>
</gene>
<keyword evidence="11" id="KW-1185">Reference proteome</keyword>
<evidence type="ECO:0000256" key="7">
    <source>
        <dbReference type="ARBA" id="ARBA00023136"/>
    </source>
</evidence>
<keyword evidence="6 8" id="KW-1133">Transmembrane helix</keyword>
<evidence type="ECO:0000256" key="5">
    <source>
        <dbReference type="ARBA" id="ARBA00022847"/>
    </source>
</evidence>
<dbReference type="GO" id="GO:0015293">
    <property type="term" value="F:symporter activity"/>
    <property type="evidence" value="ECO:0007669"/>
    <property type="project" value="UniProtKB-KW"/>
</dbReference>
<comment type="caution">
    <text evidence="10">The sequence shown here is derived from an EMBL/GenBank/DDBJ whole genome shotgun (WGS) entry which is preliminary data.</text>
</comment>
<keyword evidence="2" id="KW-0813">Transport</keyword>
<evidence type="ECO:0000256" key="3">
    <source>
        <dbReference type="ARBA" id="ARBA00022475"/>
    </source>
</evidence>
<feature type="transmembrane region" description="Helical" evidence="8">
    <location>
        <begin position="323"/>
        <end position="342"/>
    </location>
</feature>
<feature type="transmembrane region" description="Helical" evidence="8">
    <location>
        <begin position="389"/>
        <end position="408"/>
    </location>
</feature>
<comment type="subcellular location">
    <subcellularLocation>
        <location evidence="1">Cell membrane</location>
        <topology evidence="1">Multi-pass membrane protein</topology>
    </subcellularLocation>
</comment>
<feature type="transmembrane region" description="Helical" evidence="8">
    <location>
        <begin position="29"/>
        <end position="50"/>
    </location>
</feature>
<evidence type="ECO:0000256" key="4">
    <source>
        <dbReference type="ARBA" id="ARBA00022692"/>
    </source>
</evidence>
<feature type="transmembrane region" description="Helical" evidence="8">
    <location>
        <begin position="298"/>
        <end position="316"/>
    </location>
</feature>
<dbReference type="PANTHER" id="PTHR43528">
    <property type="entry name" value="ALPHA-KETOGLUTARATE PERMEASE"/>
    <property type="match status" value="1"/>
</dbReference>
<dbReference type="FunFam" id="1.20.1250.20:FF:000001">
    <property type="entry name" value="Dicarboxylate MFS transporter"/>
    <property type="match status" value="1"/>
</dbReference>
<dbReference type="PANTHER" id="PTHR43528:SF7">
    <property type="entry name" value="MFS TRANSPORTER"/>
    <property type="match status" value="1"/>
</dbReference>
<evidence type="ECO:0000259" key="9">
    <source>
        <dbReference type="PROSITE" id="PS50850"/>
    </source>
</evidence>
<reference evidence="10" key="1">
    <citation type="journal article" date="2014" name="Int. J. Syst. Evol. Microbiol.">
        <title>Complete genome sequence of Corynebacterium casei LMG S-19264T (=DSM 44701T), isolated from a smear-ripened cheese.</title>
        <authorList>
            <consortium name="US DOE Joint Genome Institute (JGI-PGF)"/>
            <person name="Walter F."/>
            <person name="Albersmeier A."/>
            <person name="Kalinowski J."/>
            <person name="Ruckert C."/>
        </authorList>
    </citation>
    <scope>NUCLEOTIDE SEQUENCE</scope>
    <source>
        <strain evidence="10">CCM 7897</strain>
    </source>
</reference>
<keyword evidence="3" id="KW-1003">Cell membrane</keyword>
<evidence type="ECO:0000256" key="2">
    <source>
        <dbReference type="ARBA" id="ARBA00022448"/>
    </source>
</evidence>
<protein>
    <submittedName>
        <fullName evidence="10">MFS transporter</fullName>
    </submittedName>
</protein>
<keyword evidence="5" id="KW-0769">Symport</keyword>
<reference evidence="10" key="2">
    <citation type="submission" date="2020-09" db="EMBL/GenBank/DDBJ databases">
        <authorList>
            <person name="Sun Q."/>
            <person name="Sedlacek I."/>
        </authorList>
    </citation>
    <scope>NUCLEOTIDE SEQUENCE</scope>
    <source>
        <strain evidence="10">CCM 7897</strain>
    </source>
</reference>
<dbReference type="Proteomes" id="UP000606044">
    <property type="component" value="Unassembled WGS sequence"/>
</dbReference>
<sequence length="448" mass="47393">MTVPAASAPVAPSPIPPAKRPLSRGDIRTLTLSALGGALEFYDFIIFVYFVSVLGKLFFPPDMPQWLGQLQVLGVFAAGYLVRPLGGIVMAHFGDKGGRKKMFTLSIFLMALSTIGISVLPSYESIGYAAPLLLLTMRLLQGAAIGGEVPGAWVFVSEHVPPRHVGLACGILTCGLTIGILLGSLIATAINTVFTPADIQSYAWRIPFLMGGVFGFLSVYLRRWLQETPVFKEMKARKELAAGLPLKVVLHRHGPAVILSMLVTWLLTAAIVVVILLTPNFFQTQHGIPATLTLQANSVATFFLAIGCIIAGALCDRFGGGRVLAVGSVLLAAACYTLYTLGGTRPDLLIVLYGITGLVVGTVGAVPYIMVRAFPPAVAFTGVSFSYNLSYAIFGGLTPMVVGAALRIDPLAYAHYMVAMSALGVVVGTVLTIRSRRVSAEAPAGVRA</sequence>